<evidence type="ECO:0000313" key="2">
    <source>
        <dbReference type="EMBL" id="MFC3574933.1"/>
    </source>
</evidence>
<comment type="caution">
    <text evidence="2">The sequence shown here is derived from an EMBL/GenBank/DDBJ whole genome shotgun (WGS) entry which is preliminary data.</text>
</comment>
<dbReference type="Gene3D" id="3.40.50.1820">
    <property type="entry name" value="alpha/beta hydrolase"/>
    <property type="match status" value="1"/>
</dbReference>
<keyword evidence="3" id="KW-1185">Reference proteome</keyword>
<dbReference type="InterPro" id="IPR050266">
    <property type="entry name" value="AB_hydrolase_sf"/>
</dbReference>
<dbReference type="GO" id="GO:0016787">
    <property type="term" value="F:hydrolase activity"/>
    <property type="evidence" value="ECO:0007669"/>
    <property type="project" value="UniProtKB-KW"/>
</dbReference>
<dbReference type="Pfam" id="PF12697">
    <property type="entry name" value="Abhydrolase_6"/>
    <property type="match status" value="1"/>
</dbReference>
<dbReference type="Proteomes" id="UP001595701">
    <property type="component" value="Unassembled WGS sequence"/>
</dbReference>
<organism evidence="2 3">
    <name type="scientific">Streptomyces yaanensis</name>
    <dbReference type="NCBI Taxonomy" id="1142239"/>
    <lineage>
        <taxon>Bacteria</taxon>
        <taxon>Bacillati</taxon>
        <taxon>Actinomycetota</taxon>
        <taxon>Actinomycetes</taxon>
        <taxon>Kitasatosporales</taxon>
        <taxon>Streptomycetaceae</taxon>
        <taxon>Streptomyces</taxon>
    </lineage>
</organism>
<feature type="domain" description="AB hydrolase-1" evidence="1">
    <location>
        <begin position="24"/>
        <end position="244"/>
    </location>
</feature>
<evidence type="ECO:0000259" key="1">
    <source>
        <dbReference type="Pfam" id="PF12697"/>
    </source>
</evidence>
<sequence>MKSVTKVGDLPLSVHDYGGSGQHVLLLHGGGRTAEDWDPFASVLLENGLRPVAMDLRSHGASGSAPWSWSAAADDVSTVVDALGLSKPIVIGHSLGGMVAAVWATEHPECRLAVNLDGHGNPTRPDQMLGMDEVSADWAYAHLAEELEDMAKGMDDELREIMRQIDALDLFATYRAAQCPLLVVTGDLGSEYAMLFREPAGQAWSAGFAWLKEQLAQLDAESPLVITASMPTGHDPHREDPEGLVLLIAEHFEGFADLR</sequence>
<proteinExistence type="predicted"/>
<keyword evidence="2" id="KW-0378">Hydrolase</keyword>
<dbReference type="PANTHER" id="PTHR43798">
    <property type="entry name" value="MONOACYLGLYCEROL LIPASE"/>
    <property type="match status" value="1"/>
</dbReference>
<reference evidence="3" key="1">
    <citation type="journal article" date="2019" name="Int. J. Syst. Evol. Microbiol.">
        <title>The Global Catalogue of Microorganisms (GCM) 10K type strain sequencing project: providing services to taxonomists for standard genome sequencing and annotation.</title>
        <authorList>
            <consortium name="The Broad Institute Genomics Platform"/>
            <consortium name="The Broad Institute Genome Sequencing Center for Infectious Disease"/>
            <person name="Wu L."/>
            <person name="Ma J."/>
        </authorList>
    </citation>
    <scope>NUCLEOTIDE SEQUENCE [LARGE SCALE GENOMIC DNA]</scope>
    <source>
        <strain evidence="3">CGMCC 4.7035</strain>
    </source>
</reference>
<dbReference type="EMBL" id="JBHRWR010000009">
    <property type="protein sequence ID" value="MFC3574933.1"/>
    <property type="molecule type" value="Genomic_DNA"/>
</dbReference>
<dbReference type="InterPro" id="IPR029058">
    <property type="entry name" value="AB_hydrolase_fold"/>
</dbReference>
<gene>
    <name evidence="2" type="ORF">ACFOZ0_16935</name>
</gene>
<accession>A0ABV7SDN1</accession>
<dbReference type="RefSeq" id="WP_310768697.1">
    <property type="nucleotide sequence ID" value="NZ_JBHRWR010000009.1"/>
</dbReference>
<dbReference type="InterPro" id="IPR000073">
    <property type="entry name" value="AB_hydrolase_1"/>
</dbReference>
<evidence type="ECO:0000313" key="3">
    <source>
        <dbReference type="Proteomes" id="UP001595701"/>
    </source>
</evidence>
<dbReference type="PANTHER" id="PTHR43798:SF33">
    <property type="entry name" value="HYDROLASE, PUTATIVE (AFU_ORTHOLOGUE AFUA_2G14860)-RELATED"/>
    <property type="match status" value="1"/>
</dbReference>
<protein>
    <submittedName>
        <fullName evidence="2">Alpha/beta fold hydrolase</fullName>
    </submittedName>
</protein>
<name>A0ABV7SDN1_9ACTN</name>
<dbReference type="SUPFAM" id="SSF53474">
    <property type="entry name" value="alpha/beta-Hydrolases"/>
    <property type="match status" value="1"/>
</dbReference>